<dbReference type="EMBL" id="CM037617">
    <property type="protein sequence ID" value="KAH8005573.1"/>
    <property type="molecule type" value="Genomic_DNA"/>
</dbReference>
<reference evidence="1" key="1">
    <citation type="submission" date="2021-08" db="EMBL/GenBank/DDBJ databases">
        <title>The first chromosome-level gecko genome reveals the dynamic sex chromosomes of Neotropical dwarf geckos (Sphaerodactylidae: Sphaerodactylus).</title>
        <authorList>
            <person name="Pinto B.J."/>
            <person name="Keating S.E."/>
            <person name="Gamble T."/>
        </authorList>
    </citation>
    <scope>NUCLEOTIDE SEQUENCE</scope>
    <source>
        <strain evidence="1">TG3544</strain>
    </source>
</reference>
<protein>
    <submittedName>
        <fullName evidence="1">Uncharacterized protein</fullName>
    </submittedName>
</protein>
<comment type="caution">
    <text evidence="1">The sequence shown here is derived from an EMBL/GenBank/DDBJ whole genome shotgun (WGS) entry which is preliminary data.</text>
</comment>
<accession>A0ACB8FJ42</accession>
<sequence length="374" mass="41848">MAEALAELVEALSTAGGPEPEPSRMRQLKRLCRASPEEVPGRALGLLMAQLSAAHGEVRLGAFRVVEQLFCRSLTFRAAAVRHLPELLALAAGTDLARPLPPPAAAARQLRAAAVAALRLWHHRYGHAHPQLGLACRFLQDNKKVDFQDADARTPVERRREEERQKRLERLHRDQAQRAEKDMEDMSPEIETVLTEMENCFRLLMPDPFDFTVEDEQPCCSKDLPSIARLPEVDDRCPDSETGKGAGREDTFEHELTSGCLGGGDDGADEAAFVRSHGLGSHKYALSLEISTDVKLEENEDNTAIINSVTDAHKLIRNKFLPSVQSWIQLFTRAAISDDRLRKAIDLKNKLEKALEKHKDMNIDYKKKRKNIVS</sequence>
<keyword evidence="2" id="KW-1185">Reference proteome</keyword>
<proteinExistence type="predicted"/>
<dbReference type="Proteomes" id="UP000827872">
    <property type="component" value="Linkage Group LG04"/>
</dbReference>
<evidence type="ECO:0000313" key="2">
    <source>
        <dbReference type="Proteomes" id="UP000827872"/>
    </source>
</evidence>
<evidence type="ECO:0000313" key="1">
    <source>
        <dbReference type="EMBL" id="KAH8005573.1"/>
    </source>
</evidence>
<gene>
    <name evidence="1" type="ORF">K3G42_030378</name>
</gene>
<name>A0ACB8FJ42_9SAUR</name>
<organism evidence="1 2">
    <name type="scientific">Sphaerodactylus townsendi</name>
    <dbReference type="NCBI Taxonomy" id="933632"/>
    <lineage>
        <taxon>Eukaryota</taxon>
        <taxon>Metazoa</taxon>
        <taxon>Chordata</taxon>
        <taxon>Craniata</taxon>
        <taxon>Vertebrata</taxon>
        <taxon>Euteleostomi</taxon>
        <taxon>Lepidosauria</taxon>
        <taxon>Squamata</taxon>
        <taxon>Bifurcata</taxon>
        <taxon>Gekkota</taxon>
        <taxon>Sphaerodactylidae</taxon>
        <taxon>Sphaerodactylus</taxon>
    </lineage>
</organism>